<keyword evidence="1" id="KW-0472">Membrane</keyword>
<dbReference type="PATRIC" id="fig|991778.3.peg.1678"/>
<accession>F2APG9</accession>
<proteinExistence type="predicted"/>
<evidence type="ECO:0000313" key="3">
    <source>
        <dbReference type="Proteomes" id="UP000006222"/>
    </source>
</evidence>
<gene>
    <name evidence="2" type="ORF">RBWH47_00625</name>
</gene>
<evidence type="ECO:0000313" key="2">
    <source>
        <dbReference type="EMBL" id="EGF28441.1"/>
    </source>
</evidence>
<keyword evidence="1" id="KW-1133">Transmembrane helix</keyword>
<organism evidence="2 3">
    <name type="scientific">Rhodopirellula baltica WH47</name>
    <dbReference type="NCBI Taxonomy" id="991778"/>
    <lineage>
        <taxon>Bacteria</taxon>
        <taxon>Pseudomonadati</taxon>
        <taxon>Planctomycetota</taxon>
        <taxon>Planctomycetia</taxon>
        <taxon>Pirellulales</taxon>
        <taxon>Pirellulaceae</taxon>
        <taxon>Rhodopirellula</taxon>
    </lineage>
</organism>
<dbReference type="Proteomes" id="UP000006222">
    <property type="component" value="Unassembled WGS sequence"/>
</dbReference>
<sequence>MSHDSFITAAKKIAACDAFEARMNEWIDSGSKMPIDEDRHLADCHHCQQTLAIWRQLEAGMRAPVGASETSQGKASFVRIAASFSVAIAACVIAMIFLRVPPGELSVAEADSPADASGGEVELGELVSSPKQLDSIDELATQTVPISNDSFRVSMLAESKKPLADVSDGMVTQSDVAEPASGQNMLLAQFIAQSRPTVAQLSVGVAPLGRTLQRTAYLFY</sequence>
<evidence type="ECO:0000256" key="1">
    <source>
        <dbReference type="SAM" id="Phobius"/>
    </source>
</evidence>
<name>F2APG9_RHOBT</name>
<reference evidence="2 3" key="1">
    <citation type="journal article" date="2013" name="Mar. Genomics">
        <title>Expression of sulfatases in Rhodopirellula baltica and the diversity of sulfatases in the genus Rhodopirellula.</title>
        <authorList>
            <person name="Wegner C.E."/>
            <person name="Richter-Heitmann T."/>
            <person name="Klindworth A."/>
            <person name="Klockow C."/>
            <person name="Richter M."/>
            <person name="Achstetter T."/>
            <person name="Glockner F.O."/>
            <person name="Harder J."/>
        </authorList>
    </citation>
    <scope>NUCLEOTIDE SEQUENCE [LARGE SCALE GENOMIC DNA]</scope>
    <source>
        <strain evidence="2 3">WH47</strain>
    </source>
</reference>
<dbReference type="AlphaFoldDB" id="F2APG9"/>
<comment type="caution">
    <text evidence="2">The sequence shown here is derived from an EMBL/GenBank/DDBJ whole genome shotgun (WGS) entry which is preliminary data.</text>
</comment>
<dbReference type="RefSeq" id="WP_007325536.1">
    <property type="nucleotide sequence ID" value="NZ_AFAR01000088.1"/>
</dbReference>
<keyword evidence="1" id="KW-0812">Transmembrane</keyword>
<protein>
    <submittedName>
        <fullName evidence="2">Uncharacterized protein</fullName>
    </submittedName>
</protein>
<feature type="transmembrane region" description="Helical" evidence="1">
    <location>
        <begin position="77"/>
        <end position="98"/>
    </location>
</feature>
<dbReference type="EMBL" id="AFAR01000088">
    <property type="protein sequence ID" value="EGF28441.1"/>
    <property type="molecule type" value="Genomic_DNA"/>
</dbReference>